<protein>
    <recommendedName>
        <fullName evidence="2">histidine kinase</fullName>
        <ecNumber evidence="2">2.7.13.3</ecNumber>
    </recommendedName>
</protein>
<reference evidence="7 8" key="1">
    <citation type="submission" date="2022-11" db="EMBL/GenBank/DDBJ databases">
        <title>Minimal conservation of predation-associated metabolite biosynthetic gene clusters underscores biosynthetic potential of Myxococcota including descriptions for ten novel species: Archangium lansinium sp. nov., Myxococcus landrumus sp. nov., Nannocystis bai.</title>
        <authorList>
            <person name="Ahearne A."/>
            <person name="Stevens C."/>
            <person name="Dowd S."/>
        </authorList>
    </citation>
    <scope>NUCLEOTIDE SEQUENCE [LARGE SCALE GENOMIC DNA]</scope>
    <source>
        <strain evidence="7 8">NCWAL01</strain>
    </source>
</reference>
<feature type="domain" description="PAS" evidence="5">
    <location>
        <begin position="23"/>
        <end position="78"/>
    </location>
</feature>
<dbReference type="SMART" id="SM00387">
    <property type="entry name" value="HATPase_c"/>
    <property type="match status" value="1"/>
</dbReference>
<name>A0ABT5DAK1_9BACT</name>
<dbReference type="InterPro" id="IPR003594">
    <property type="entry name" value="HATPase_dom"/>
</dbReference>
<dbReference type="SUPFAM" id="SSF55874">
    <property type="entry name" value="ATPase domain of HSP90 chaperone/DNA topoisomerase II/histidine kinase"/>
    <property type="match status" value="1"/>
</dbReference>
<sequence>MSHEKPTISGVITYAQARSPGNATDQLRLFIESVKDYAILTLDPKGYVASWNAGAERIKGYRAGEILGQHFSRFYPEEDVAQGRPQRELEIAEREGRYEEEGWRVRKDGSLFWANVVITALRDESGQLVGFGKVTRDFTQRKRAEDERELERLRETVQSQDEFLSVASHELKTPLTPLQLKLTALLRTVKSHPEAAMPAARLHKDLEVACRQVRKLSELIDNLLDVSRLSLHKVQIRRVRMDLSSVVKDVAARYVRVAAQAGSQVVVEAPVPVEGSWDRVRLEQVVTHLLSNALKYGAGKPVHIQVSVEDGTALLAVRDEGIGIEQDQQVRVFERFARAVSERHYGGLGLGLFIAHQVIDAHGGTLRVESVPGQGALFTARLPLGP</sequence>
<dbReference type="SMART" id="SM00388">
    <property type="entry name" value="HisKA"/>
    <property type="match status" value="1"/>
</dbReference>
<evidence type="ECO:0000256" key="2">
    <source>
        <dbReference type="ARBA" id="ARBA00012438"/>
    </source>
</evidence>
<keyword evidence="3" id="KW-0597">Phosphoprotein</keyword>
<organism evidence="7 8">
    <name type="scientific">Stigmatella ashevillensis</name>
    <dbReference type="NCBI Taxonomy" id="2995309"/>
    <lineage>
        <taxon>Bacteria</taxon>
        <taxon>Pseudomonadati</taxon>
        <taxon>Myxococcota</taxon>
        <taxon>Myxococcia</taxon>
        <taxon>Myxococcales</taxon>
        <taxon>Cystobacterineae</taxon>
        <taxon>Archangiaceae</taxon>
        <taxon>Stigmatella</taxon>
    </lineage>
</organism>
<dbReference type="PRINTS" id="PR00344">
    <property type="entry name" value="BCTRLSENSOR"/>
</dbReference>
<dbReference type="PROSITE" id="PS50109">
    <property type="entry name" value="HIS_KIN"/>
    <property type="match status" value="1"/>
</dbReference>
<evidence type="ECO:0000313" key="7">
    <source>
        <dbReference type="EMBL" id="MDC0710629.1"/>
    </source>
</evidence>
<dbReference type="Gene3D" id="1.10.287.130">
    <property type="match status" value="1"/>
</dbReference>
<dbReference type="InterPro" id="IPR000700">
    <property type="entry name" value="PAS-assoc_C"/>
</dbReference>
<dbReference type="RefSeq" id="WP_272140253.1">
    <property type="nucleotide sequence ID" value="NZ_JAQNDM010000002.1"/>
</dbReference>
<dbReference type="InterPro" id="IPR036097">
    <property type="entry name" value="HisK_dim/P_sf"/>
</dbReference>
<dbReference type="Pfam" id="PF13426">
    <property type="entry name" value="PAS_9"/>
    <property type="match status" value="1"/>
</dbReference>
<proteinExistence type="predicted"/>
<dbReference type="InterPro" id="IPR004358">
    <property type="entry name" value="Sig_transdc_His_kin-like_C"/>
</dbReference>
<evidence type="ECO:0000313" key="8">
    <source>
        <dbReference type="Proteomes" id="UP001221838"/>
    </source>
</evidence>
<dbReference type="CDD" id="cd00130">
    <property type="entry name" value="PAS"/>
    <property type="match status" value="1"/>
</dbReference>
<dbReference type="EMBL" id="JAQNDM010000002">
    <property type="protein sequence ID" value="MDC0710629.1"/>
    <property type="molecule type" value="Genomic_DNA"/>
</dbReference>
<dbReference type="PROSITE" id="PS50113">
    <property type="entry name" value="PAC"/>
    <property type="match status" value="1"/>
</dbReference>
<dbReference type="PANTHER" id="PTHR43547">
    <property type="entry name" value="TWO-COMPONENT HISTIDINE KINASE"/>
    <property type="match status" value="1"/>
</dbReference>
<dbReference type="InterPro" id="IPR005467">
    <property type="entry name" value="His_kinase_dom"/>
</dbReference>
<evidence type="ECO:0000256" key="1">
    <source>
        <dbReference type="ARBA" id="ARBA00000085"/>
    </source>
</evidence>
<keyword evidence="7" id="KW-0808">Transferase</keyword>
<dbReference type="CDD" id="cd00075">
    <property type="entry name" value="HATPase"/>
    <property type="match status" value="1"/>
</dbReference>
<keyword evidence="7" id="KW-0418">Kinase</keyword>
<gene>
    <name evidence="7" type="ORF">POL68_19280</name>
</gene>
<dbReference type="InterPro" id="IPR035965">
    <property type="entry name" value="PAS-like_dom_sf"/>
</dbReference>
<dbReference type="InterPro" id="IPR036890">
    <property type="entry name" value="HATPase_C_sf"/>
</dbReference>
<dbReference type="Pfam" id="PF00512">
    <property type="entry name" value="HisKA"/>
    <property type="match status" value="1"/>
</dbReference>
<feature type="domain" description="PAC" evidence="6">
    <location>
        <begin position="98"/>
        <end position="150"/>
    </location>
</feature>
<keyword evidence="8" id="KW-1185">Reference proteome</keyword>
<comment type="catalytic activity">
    <reaction evidence="1">
        <text>ATP + protein L-histidine = ADP + protein N-phospho-L-histidine.</text>
        <dbReference type="EC" id="2.7.13.3"/>
    </reaction>
</comment>
<evidence type="ECO:0000259" key="4">
    <source>
        <dbReference type="PROSITE" id="PS50109"/>
    </source>
</evidence>
<dbReference type="SUPFAM" id="SSF47384">
    <property type="entry name" value="Homodimeric domain of signal transducing histidine kinase"/>
    <property type="match status" value="1"/>
</dbReference>
<dbReference type="GO" id="GO:0016301">
    <property type="term" value="F:kinase activity"/>
    <property type="evidence" value="ECO:0007669"/>
    <property type="project" value="UniProtKB-KW"/>
</dbReference>
<feature type="domain" description="Histidine kinase" evidence="4">
    <location>
        <begin position="166"/>
        <end position="386"/>
    </location>
</feature>
<dbReference type="SUPFAM" id="SSF55785">
    <property type="entry name" value="PYP-like sensor domain (PAS domain)"/>
    <property type="match status" value="1"/>
</dbReference>
<dbReference type="InterPro" id="IPR003661">
    <property type="entry name" value="HisK_dim/P_dom"/>
</dbReference>
<dbReference type="Pfam" id="PF02518">
    <property type="entry name" value="HATPase_c"/>
    <property type="match status" value="1"/>
</dbReference>
<dbReference type="CDD" id="cd00082">
    <property type="entry name" value="HisKA"/>
    <property type="match status" value="1"/>
</dbReference>
<dbReference type="NCBIfam" id="TIGR00229">
    <property type="entry name" value="sensory_box"/>
    <property type="match status" value="1"/>
</dbReference>
<dbReference type="EC" id="2.7.13.3" evidence="2"/>
<evidence type="ECO:0000259" key="6">
    <source>
        <dbReference type="PROSITE" id="PS50113"/>
    </source>
</evidence>
<comment type="caution">
    <text evidence="7">The sequence shown here is derived from an EMBL/GenBank/DDBJ whole genome shotgun (WGS) entry which is preliminary data.</text>
</comment>
<dbReference type="InterPro" id="IPR000014">
    <property type="entry name" value="PAS"/>
</dbReference>
<dbReference type="Gene3D" id="3.30.450.20">
    <property type="entry name" value="PAS domain"/>
    <property type="match status" value="1"/>
</dbReference>
<dbReference type="PANTHER" id="PTHR43547:SF2">
    <property type="entry name" value="HYBRID SIGNAL TRANSDUCTION HISTIDINE KINASE C"/>
    <property type="match status" value="1"/>
</dbReference>
<accession>A0ABT5DAK1</accession>
<dbReference type="Proteomes" id="UP001221838">
    <property type="component" value="Unassembled WGS sequence"/>
</dbReference>
<dbReference type="Gene3D" id="3.30.565.10">
    <property type="entry name" value="Histidine kinase-like ATPase, C-terminal domain"/>
    <property type="match status" value="1"/>
</dbReference>
<evidence type="ECO:0000256" key="3">
    <source>
        <dbReference type="ARBA" id="ARBA00022553"/>
    </source>
</evidence>
<dbReference type="SMART" id="SM00091">
    <property type="entry name" value="PAS"/>
    <property type="match status" value="1"/>
</dbReference>
<evidence type="ECO:0000259" key="5">
    <source>
        <dbReference type="PROSITE" id="PS50112"/>
    </source>
</evidence>
<dbReference type="PROSITE" id="PS50112">
    <property type="entry name" value="PAS"/>
    <property type="match status" value="1"/>
</dbReference>